<keyword evidence="1" id="KW-1133">Transmembrane helix</keyword>
<evidence type="ECO:0000313" key="2">
    <source>
        <dbReference type="EMBL" id="AEU38765.1"/>
    </source>
</evidence>
<dbReference type="AlphaFoldDB" id="G8NUZ5"/>
<dbReference type="KEGG" id="gma:AciX8_4493"/>
<feature type="transmembrane region" description="Helical" evidence="1">
    <location>
        <begin position="14"/>
        <end position="36"/>
    </location>
</feature>
<keyword evidence="1" id="KW-0472">Membrane</keyword>
<name>G8NUZ5_GRAMM</name>
<organism evidence="2 3">
    <name type="scientific">Granulicella mallensis (strain ATCC BAA-1857 / DSM 23137 / MP5ACTX8)</name>
    <dbReference type="NCBI Taxonomy" id="682795"/>
    <lineage>
        <taxon>Bacteria</taxon>
        <taxon>Pseudomonadati</taxon>
        <taxon>Acidobacteriota</taxon>
        <taxon>Terriglobia</taxon>
        <taxon>Terriglobales</taxon>
        <taxon>Acidobacteriaceae</taxon>
        <taxon>Granulicella</taxon>
    </lineage>
</organism>
<reference evidence="2 3" key="1">
    <citation type="submission" date="2011-11" db="EMBL/GenBank/DDBJ databases">
        <title>Complete sequence of Granulicella mallensis MP5ACTX8.</title>
        <authorList>
            <consortium name="US DOE Joint Genome Institute"/>
            <person name="Lucas S."/>
            <person name="Copeland A."/>
            <person name="Lapidus A."/>
            <person name="Cheng J.-F."/>
            <person name="Goodwin L."/>
            <person name="Pitluck S."/>
            <person name="Peters L."/>
            <person name="Lu M."/>
            <person name="Detter J.C."/>
            <person name="Han C."/>
            <person name="Tapia R."/>
            <person name="Land M."/>
            <person name="Hauser L."/>
            <person name="Kyrpides N."/>
            <person name="Ivanova N."/>
            <person name="Mikhailova N."/>
            <person name="Pagani I."/>
            <person name="Rawat S."/>
            <person name="Mannisto M."/>
            <person name="Haggblom M."/>
            <person name="Woyke T."/>
        </authorList>
    </citation>
    <scope>NUCLEOTIDE SEQUENCE [LARGE SCALE GENOMIC DNA]</scope>
    <source>
        <strain evidence="3">ATCC BAA-1857 / DSM 23137 / MP5ACTX8</strain>
    </source>
</reference>
<keyword evidence="3" id="KW-1185">Reference proteome</keyword>
<dbReference type="HOGENOM" id="CLU_1813066_0_0_0"/>
<dbReference type="EMBL" id="CP003130">
    <property type="protein sequence ID" value="AEU38765.1"/>
    <property type="molecule type" value="Genomic_DNA"/>
</dbReference>
<dbReference type="OrthoDB" id="118316at2"/>
<accession>G8NUZ5</accession>
<dbReference type="RefSeq" id="WP_014267636.1">
    <property type="nucleotide sequence ID" value="NC_016631.1"/>
</dbReference>
<dbReference type="STRING" id="682795.AciX8_4493"/>
<feature type="transmembrane region" description="Helical" evidence="1">
    <location>
        <begin position="86"/>
        <end position="105"/>
    </location>
</feature>
<sequence length="158" mass="16656">MVMEMSSEFMNSPFVIPVAGCLTGLGIAVAGIWSGVRTREIQSQERLAAIARGVPIPPTTEELAIIHGKPSVDSTRRRGNVRRGGIVLLGTAFGLILFFITLAAVLQERNVLCGAAVGLIPFGIGVGLLIDARIQTREIEEATAQGAGFRAQGSEGTR</sequence>
<keyword evidence="1" id="KW-0812">Transmembrane</keyword>
<gene>
    <name evidence="2" type="ordered locus">AciX8_4493</name>
</gene>
<dbReference type="Proteomes" id="UP000007113">
    <property type="component" value="Chromosome"/>
</dbReference>
<proteinExistence type="predicted"/>
<feature type="transmembrane region" description="Helical" evidence="1">
    <location>
        <begin position="111"/>
        <end position="130"/>
    </location>
</feature>
<evidence type="ECO:0000313" key="3">
    <source>
        <dbReference type="Proteomes" id="UP000007113"/>
    </source>
</evidence>
<evidence type="ECO:0000256" key="1">
    <source>
        <dbReference type="SAM" id="Phobius"/>
    </source>
</evidence>
<protein>
    <submittedName>
        <fullName evidence="2">Uncharacterized protein</fullName>
    </submittedName>
</protein>